<evidence type="ECO:0000256" key="3">
    <source>
        <dbReference type="ARBA" id="ARBA00022963"/>
    </source>
</evidence>
<comment type="subcellular location">
    <subcellularLocation>
        <location evidence="1">Membrane</location>
    </subcellularLocation>
</comment>
<keyword evidence="4 6" id="KW-0443">Lipid metabolism</keyword>
<dbReference type="GO" id="GO:0016787">
    <property type="term" value="F:hydrolase activity"/>
    <property type="evidence" value="ECO:0007669"/>
    <property type="project" value="UniProtKB-UniRule"/>
</dbReference>
<dbReference type="InterPro" id="IPR000184">
    <property type="entry name" value="Bac_surfAg_D15"/>
</dbReference>
<dbReference type="SUPFAM" id="SSF52151">
    <property type="entry name" value="FabD/lysophospholipase-like"/>
    <property type="match status" value="1"/>
</dbReference>
<dbReference type="GO" id="GO:0019867">
    <property type="term" value="C:outer membrane"/>
    <property type="evidence" value="ECO:0007669"/>
    <property type="project" value="InterPro"/>
</dbReference>
<keyword evidence="3 6" id="KW-0442">Lipid degradation</keyword>
<dbReference type="Pfam" id="PF01734">
    <property type="entry name" value="Patatin"/>
    <property type="match status" value="1"/>
</dbReference>
<dbReference type="Gene3D" id="3.40.1090.10">
    <property type="entry name" value="Cytosolic phospholipase A2 catalytic domain"/>
    <property type="match status" value="2"/>
</dbReference>
<dbReference type="CDD" id="cd07205">
    <property type="entry name" value="Pat_PNPLA6_PNPLA7_NTE1_like"/>
    <property type="match status" value="1"/>
</dbReference>
<dbReference type="PANTHER" id="PTHR14226">
    <property type="entry name" value="NEUROPATHY TARGET ESTERASE/SWISS CHEESE D.MELANOGASTER"/>
    <property type="match status" value="1"/>
</dbReference>
<feature type="chain" id="PRO_5031468542" evidence="8">
    <location>
        <begin position="29"/>
        <end position="775"/>
    </location>
</feature>
<dbReference type="GO" id="GO:0016042">
    <property type="term" value="P:lipid catabolic process"/>
    <property type="evidence" value="ECO:0007669"/>
    <property type="project" value="UniProtKB-UniRule"/>
</dbReference>
<gene>
    <name evidence="10" type="ORF">F4827_006963</name>
</gene>
<evidence type="ECO:0000313" key="11">
    <source>
        <dbReference type="Proteomes" id="UP000571554"/>
    </source>
</evidence>
<dbReference type="Proteomes" id="UP000571554">
    <property type="component" value="Unassembled WGS sequence"/>
</dbReference>
<evidence type="ECO:0000256" key="6">
    <source>
        <dbReference type="PROSITE-ProRule" id="PRU01161"/>
    </source>
</evidence>
<dbReference type="InterPro" id="IPR050301">
    <property type="entry name" value="NTE"/>
</dbReference>
<dbReference type="PANTHER" id="PTHR14226:SF76">
    <property type="entry name" value="NTE FAMILY PROTEIN RSSA"/>
    <property type="match status" value="1"/>
</dbReference>
<keyword evidence="2 6" id="KW-0378">Hydrolase</keyword>
<feature type="region of interest" description="Disordered" evidence="7">
    <location>
        <begin position="32"/>
        <end position="51"/>
    </location>
</feature>
<keyword evidence="5" id="KW-0472">Membrane</keyword>
<evidence type="ECO:0000256" key="5">
    <source>
        <dbReference type="ARBA" id="ARBA00023136"/>
    </source>
</evidence>
<dbReference type="AlphaFoldDB" id="A0A7W9WXB7"/>
<feature type="short sequence motif" description="DGA/G" evidence="6">
    <location>
        <begin position="239"/>
        <end position="241"/>
    </location>
</feature>
<dbReference type="EMBL" id="JACHBW010000040">
    <property type="protein sequence ID" value="MBB6107083.1"/>
    <property type="molecule type" value="Genomic_DNA"/>
</dbReference>
<evidence type="ECO:0000256" key="7">
    <source>
        <dbReference type="SAM" id="MobiDB-lite"/>
    </source>
</evidence>
<dbReference type="Gene3D" id="2.40.160.50">
    <property type="entry name" value="membrane protein fhac: a member of the omp85/tpsb transporter family"/>
    <property type="match status" value="1"/>
</dbReference>
<evidence type="ECO:0000256" key="4">
    <source>
        <dbReference type="ARBA" id="ARBA00023098"/>
    </source>
</evidence>
<evidence type="ECO:0000259" key="9">
    <source>
        <dbReference type="PROSITE" id="PS51635"/>
    </source>
</evidence>
<reference evidence="10 11" key="1">
    <citation type="submission" date="2020-08" db="EMBL/GenBank/DDBJ databases">
        <title>Above-ground endophytic microbial communities from plants in different locations in the United States.</title>
        <authorList>
            <person name="Frank C."/>
        </authorList>
    </citation>
    <scope>NUCLEOTIDE SEQUENCE [LARGE SCALE GENOMIC DNA]</scope>
    <source>
        <strain evidence="10 11">WP4_2_2</strain>
    </source>
</reference>
<organism evidence="10 11">
    <name type="scientific">Paraburkholderia bannensis</name>
    <dbReference type="NCBI Taxonomy" id="765414"/>
    <lineage>
        <taxon>Bacteria</taxon>
        <taxon>Pseudomonadati</taxon>
        <taxon>Pseudomonadota</taxon>
        <taxon>Betaproteobacteria</taxon>
        <taxon>Burkholderiales</taxon>
        <taxon>Burkholderiaceae</taxon>
        <taxon>Paraburkholderia</taxon>
    </lineage>
</organism>
<keyword evidence="11" id="KW-1185">Reference proteome</keyword>
<feature type="short sequence motif" description="GXGXXG" evidence="6">
    <location>
        <begin position="64"/>
        <end position="69"/>
    </location>
</feature>
<feature type="domain" description="PNPLA" evidence="9">
    <location>
        <begin position="60"/>
        <end position="252"/>
    </location>
</feature>
<sequence>MWRQRLNAPARVLAVWLAALLMTLAAAAANASSPPDTVSPAGESGGATPAAVPARPRICLALSGGGARGYAHLGVLKELEALHVPVDCIAGTSMGAVIGALYASGMNADAIEQALSGQNLSDVAFDRDARSDLPESSREDNLMYPIGLPMGFGGGHLRTSNGLVQGNQLMALLRTHTGQYPGDIDFDRLPIPFRAVATDLETGERVVLHDGSLPLAVRASMAVPGLFAPVKIGERTLIDGGTASNLPIDVAREMGADIVIAVDIGTQLQRADQLNSMAAVTAQMVRLMMSRNVTAQKATLRASDILLEPDLGSLSFTDFGAMQRAVQAGDAAAIQQRERLAALSDGPQQYAVWRANLSQAAALPPATRIARIEVSTRGRLPASHVEAALRVKPGDVYDAPSVDADLARLARTDDLESVSQTLTGPPGERVLHVEANEKSWGPNFLLFGLGLSTNFDGDGAFSLQIGHRLPWITASGLSWRNDIILGSRDLGWRTELRQPIFGQVYLAPYASIRRNDANFYADNGVRERPLATFVQQNLRVGLDVGVPLGNWGEARAGVAQVRTSFQARSSVLALDGQGQAQTETPSLSPTTQTVASAGVRIDQLDDPVFPRHGFHLEGRAEMGLGGSDSGYNIAYARGLWAASHDIFSLNAAFEMGGAFGSSRDAPTYLFTLGGFQHLSAYAQDQFSGAYIAYARVSGLAQLSRDGSGPLRGIFTGVSLEGGNVWNTSKQFARGPWLSSASTFVGAVTAIGPVYFGVAMAPRGAHSVYFQLGNRF</sequence>
<evidence type="ECO:0000313" key="10">
    <source>
        <dbReference type="EMBL" id="MBB6107083.1"/>
    </source>
</evidence>
<evidence type="ECO:0000256" key="2">
    <source>
        <dbReference type="ARBA" id="ARBA00022801"/>
    </source>
</evidence>
<protein>
    <submittedName>
        <fullName evidence="10">NTE family protein</fullName>
    </submittedName>
</protein>
<feature type="active site" description="Proton acceptor" evidence="6">
    <location>
        <position position="239"/>
    </location>
</feature>
<keyword evidence="8" id="KW-0732">Signal</keyword>
<evidence type="ECO:0000256" key="8">
    <source>
        <dbReference type="SAM" id="SignalP"/>
    </source>
</evidence>
<dbReference type="Pfam" id="PF01103">
    <property type="entry name" value="Omp85"/>
    <property type="match status" value="1"/>
</dbReference>
<name>A0A7W9WXB7_9BURK</name>
<proteinExistence type="predicted"/>
<dbReference type="RefSeq" id="WP_183733373.1">
    <property type="nucleotide sequence ID" value="NZ_JACHBW010000040.1"/>
</dbReference>
<comment type="caution">
    <text evidence="10">The sequence shown here is derived from an EMBL/GenBank/DDBJ whole genome shotgun (WGS) entry which is preliminary data.</text>
</comment>
<accession>A0A7W9WXB7</accession>
<dbReference type="InterPro" id="IPR016035">
    <property type="entry name" value="Acyl_Trfase/lysoPLipase"/>
</dbReference>
<feature type="signal peptide" evidence="8">
    <location>
        <begin position="1"/>
        <end position="28"/>
    </location>
</feature>
<feature type="short sequence motif" description="GXSXG" evidence="6">
    <location>
        <begin position="91"/>
        <end position="95"/>
    </location>
</feature>
<dbReference type="PROSITE" id="PS51635">
    <property type="entry name" value="PNPLA"/>
    <property type="match status" value="1"/>
</dbReference>
<feature type="active site" description="Nucleophile" evidence="6">
    <location>
        <position position="93"/>
    </location>
</feature>
<evidence type="ECO:0000256" key="1">
    <source>
        <dbReference type="ARBA" id="ARBA00004370"/>
    </source>
</evidence>
<dbReference type="InterPro" id="IPR002641">
    <property type="entry name" value="PNPLA_dom"/>
</dbReference>